<sequence length="80" mass="8981">MKSILKLNYPSLPMAQIGNPLRYRPWALYNLNLLFNLRQTDLCGCGEQGSPLHYATACPPTSCSHLKNQQKNSLLYGGKE</sequence>
<evidence type="ECO:0000313" key="1">
    <source>
        <dbReference type="EMBL" id="GBM62849.1"/>
    </source>
</evidence>
<evidence type="ECO:0000313" key="2">
    <source>
        <dbReference type="Proteomes" id="UP000499080"/>
    </source>
</evidence>
<dbReference type="AlphaFoldDB" id="A0A4Y2HC46"/>
<reference evidence="1 2" key="1">
    <citation type="journal article" date="2019" name="Sci. Rep.">
        <title>Orb-weaving spider Araneus ventricosus genome elucidates the spidroin gene catalogue.</title>
        <authorList>
            <person name="Kono N."/>
            <person name="Nakamura H."/>
            <person name="Ohtoshi R."/>
            <person name="Moran D.A.P."/>
            <person name="Shinohara A."/>
            <person name="Yoshida Y."/>
            <person name="Fujiwara M."/>
            <person name="Mori M."/>
            <person name="Tomita M."/>
            <person name="Arakawa K."/>
        </authorList>
    </citation>
    <scope>NUCLEOTIDE SEQUENCE [LARGE SCALE GENOMIC DNA]</scope>
</reference>
<keyword evidence="2" id="KW-1185">Reference proteome</keyword>
<name>A0A4Y2HC46_ARAVE</name>
<dbReference type="EMBL" id="BGPR01001838">
    <property type="protein sequence ID" value="GBM62849.1"/>
    <property type="molecule type" value="Genomic_DNA"/>
</dbReference>
<gene>
    <name evidence="1" type="ORF">AVEN_35153_1</name>
</gene>
<organism evidence="1 2">
    <name type="scientific">Araneus ventricosus</name>
    <name type="common">Orbweaver spider</name>
    <name type="synonym">Epeira ventricosa</name>
    <dbReference type="NCBI Taxonomy" id="182803"/>
    <lineage>
        <taxon>Eukaryota</taxon>
        <taxon>Metazoa</taxon>
        <taxon>Ecdysozoa</taxon>
        <taxon>Arthropoda</taxon>
        <taxon>Chelicerata</taxon>
        <taxon>Arachnida</taxon>
        <taxon>Araneae</taxon>
        <taxon>Araneomorphae</taxon>
        <taxon>Entelegynae</taxon>
        <taxon>Araneoidea</taxon>
        <taxon>Araneidae</taxon>
        <taxon>Araneus</taxon>
    </lineage>
</organism>
<dbReference type="Proteomes" id="UP000499080">
    <property type="component" value="Unassembled WGS sequence"/>
</dbReference>
<protein>
    <submittedName>
        <fullName evidence="1">Uncharacterized protein</fullName>
    </submittedName>
</protein>
<comment type="caution">
    <text evidence="1">The sequence shown here is derived from an EMBL/GenBank/DDBJ whole genome shotgun (WGS) entry which is preliminary data.</text>
</comment>
<proteinExistence type="predicted"/>
<accession>A0A4Y2HC46</accession>